<evidence type="ECO:0000313" key="2">
    <source>
        <dbReference type="Proteomes" id="UP001174136"/>
    </source>
</evidence>
<gene>
    <name evidence="1" type="ORF">N1851_014363</name>
</gene>
<accession>A0AA47MUD0</accession>
<name>A0AA47MUD0_MERPO</name>
<dbReference type="Proteomes" id="UP001174136">
    <property type="component" value="Unassembled WGS sequence"/>
</dbReference>
<evidence type="ECO:0000313" key="1">
    <source>
        <dbReference type="EMBL" id="KAK0146340.1"/>
    </source>
</evidence>
<proteinExistence type="predicted"/>
<dbReference type="EMBL" id="JAOPHQ010002587">
    <property type="protein sequence ID" value="KAK0146340.1"/>
    <property type="molecule type" value="Genomic_DNA"/>
</dbReference>
<keyword evidence="2" id="KW-1185">Reference proteome</keyword>
<sequence length="88" mass="10208">MAVLALLEDIANGRIRNERVFRDYYDFLAHDDDWLISRFRFPRAVLLEICTELGFGEADDEESRIASSNTSPYYAWFSSNWIIPEGIG</sequence>
<comment type="caution">
    <text evidence="1">The sequence shown here is derived from an EMBL/GenBank/DDBJ whole genome shotgun (WGS) entry which is preliminary data.</text>
</comment>
<dbReference type="AlphaFoldDB" id="A0AA47MUD0"/>
<organism evidence="1 2">
    <name type="scientific">Merluccius polli</name>
    <name type="common">Benguela hake</name>
    <name type="synonym">Merluccius cadenati</name>
    <dbReference type="NCBI Taxonomy" id="89951"/>
    <lineage>
        <taxon>Eukaryota</taxon>
        <taxon>Metazoa</taxon>
        <taxon>Chordata</taxon>
        <taxon>Craniata</taxon>
        <taxon>Vertebrata</taxon>
        <taxon>Euteleostomi</taxon>
        <taxon>Actinopterygii</taxon>
        <taxon>Neopterygii</taxon>
        <taxon>Teleostei</taxon>
        <taxon>Neoteleostei</taxon>
        <taxon>Acanthomorphata</taxon>
        <taxon>Zeiogadaria</taxon>
        <taxon>Gadariae</taxon>
        <taxon>Gadiformes</taxon>
        <taxon>Gadoidei</taxon>
        <taxon>Merlucciidae</taxon>
        <taxon>Merluccius</taxon>
    </lineage>
</organism>
<protein>
    <submittedName>
        <fullName evidence="1">Uncharacterized protein</fullName>
    </submittedName>
</protein>
<reference evidence="1" key="1">
    <citation type="journal article" date="2023" name="Front. Mar. Sci.">
        <title>A new Merluccius polli reference genome to investigate the effects of global change in West African waters.</title>
        <authorList>
            <person name="Mateo J.L."/>
            <person name="Blanco-Fernandez C."/>
            <person name="Garcia-Vazquez E."/>
            <person name="Machado-Schiaffino G."/>
        </authorList>
    </citation>
    <scope>NUCLEOTIDE SEQUENCE</scope>
    <source>
        <strain evidence="1">C29</strain>
        <tissue evidence="1">Fin</tissue>
    </source>
</reference>